<dbReference type="GO" id="GO:0000428">
    <property type="term" value="C:DNA-directed RNA polymerase complex"/>
    <property type="evidence" value="ECO:0007669"/>
    <property type="project" value="UniProtKB-KW"/>
</dbReference>
<comment type="domain">
    <text evidence="12">Contains an N-terminal zinc-binding domain, a central core domain that contains the primase activity, and a C-terminal DnaB-binding domain.</text>
</comment>
<dbReference type="InterPro" id="IPR013264">
    <property type="entry name" value="DNAG_N"/>
</dbReference>
<dbReference type="PANTHER" id="PTHR30313:SF2">
    <property type="entry name" value="DNA PRIMASE"/>
    <property type="match status" value="1"/>
</dbReference>
<comment type="catalytic activity">
    <reaction evidence="12">
        <text>ssDNA + n NTP = ssDNA/pppN(pN)n-1 hybrid + (n-1) diphosphate.</text>
        <dbReference type="EC" id="2.7.7.101"/>
    </reaction>
</comment>
<evidence type="ECO:0000256" key="9">
    <source>
        <dbReference type="ARBA" id="ARBA00022842"/>
    </source>
</evidence>
<comment type="subunit">
    <text evidence="12">Monomer. Interacts with DnaB.</text>
</comment>
<evidence type="ECO:0000313" key="15">
    <source>
        <dbReference type="Proteomes" id="UP000665026"/>
    </source>
</evidence>
<dbReference type="SUPFAM" id="SSF56731">
    <property type="entry name" value="DNA primase core"/>
    <property type="match status" value="1"/>
</dbReference>
<evidence type="ECO:0000256" key="7">
    <source>
        <dbReference type="ARBA" id="ARBA00022771"/>
    </source>
</evidence>
<evidence type="ECO:0000256" key="10">
    <source>
        <dbReference type="ARBA" id="ARBA00023125"/>
    </source>
</evidence>
<dbReference type="Pfam" id="PF08275">
    <property type="entry name" value="DNAG_N"/>
    <property type="match status" value="1"/>
</dbReference>
<name>A0A975I7G4_9RHOB</name>
<comment type="function">
    <text evidence="12">RNA polymerase that catalyzes the synthesis of short RNA molecules used as primers for DNA polymerase during DNA replication.</text>
</comment>
<dbReference type="PROSITE" id="PS50880">
    <property type="entry name" value="TOPRIM"/>
    <property type="match status" value="1"/>
</dbReference>
<dbReference type="RefSeq" id="WP_209356686.1">
    <property type="nucleotide sequence ID" value="NZ_CP060010.1"/>
</dbReference>
<dbReference type="EC" id="2.7.7.101" evidence="12"/>
<evidence type="ECO:0000313" key="14">
    <source>
        <dbReference type="EMBL" id="QTN35982.1"/>
    </source>
</evidence>
<dbReference type="AlphaFoldDB" id="A0A975I7G4"/>
<dbReference type="Gene3D" id="3.40.1360.10">
    <property type="match status" value="1"/>
</dbReference>
<accession>A0A975I7G4</accession>
<dbReference type="FunFam" id="3.40.1360.10:FF:000002">
    <property type="entry name" value="DNA primase"/>
    <property type="match status" value="1"/>
</dbReference>
<keyword evidence="10 12" id="KW-0238">DNA-binding</keyword>
<evidence type="ECO:0000256" key="6">
    <source>
        <dbReference type="ARBA" id="ARBA00022723"/>
    </source>
</evidence>
<reference evidence="14" key="1">
    <citation type="submission" date="2020-07" db="EMBL/GenBank/DDBJ databases">
        <title>Genome sequences of bacteria associated with the marine, planktonic diatom Thalassiosira profunda strain ECT2AJA-044.</title>
        <authorList>
            <person name="Gargas C.B."/>
            <person name="Roberts W.R."/>
            <person name="Alverson A.J."/>
        </authorList>
    </citation>
    <scope>NUCLEOTIDE SEQUENCE</scope>
    <source>
        <strain evidence="14">ECT2AJA-044</strain>
    </source>
</reference>
<dbReference type="Pfam" id="PF13155">
    <property type="entry name" value="Toprim_2"/>
    <property type="match status" value="1"/>
</dbReference>
<keyword evidence="7 12" id="KW-0863">Zinc-finger</keyword>
<protein>
    <recommendedName>
        <fullName evidence="12">DNA primase</fullName>
        <ecNumber evidence="12">2.7.7.101</ecNumber>
    </recommendedName>
</protein>
<keyword evidence="2 12" id="KW-0639">Primosome</keyword>
<dbReference type="CDD" id="cd03364">
    <property type="entry name" value="TOPRIM_DnaG_primases"/>
    <property type="match status" value="1"/>
</dbReference>
<dbReference type="InterPro" id="IPR037068">
    <property type="entry name" value="DNA_primase_core_N_sf"/>
</dbReference>
<gene>
    <name evidence="12" type="primary">dnaG</name>
    <name evidence="14" type="ORF">HZ995_00155</name>
</gene>
<comment type="similarity">
    <text evidence="12">Belongs to the DnaG primase family.</text>
</comment>
<dbReference type="Pfam" id="PF01807">
    <property type="entry name" value="Zn_ribbon_DnaG"/>
    <property type="match status" value="1"/>
</dbReference>
<dbReference type="Gene3D" id="3.90.980.10">
    <property type="entry name" value="DNA primase, catalytic core, N-terminal domain"/>
    <property type="match status" value="1"/>
</dbReference>
<keyword evidence="4 12" id="KW-0548">Nucleotidyltransferase</keyword>
<evidence type="ECO:0000256" key="8">
    <source>
        <dbReference type="ARBA" id="ARBA00022833"/>
    </source>
</evidence>
<dbReference type="NCBIfam" id="TIGR01391">
    <property type="entry name" value="dnaG"/>
    <property type="match status" value="1"/>
</dbReference>
<dbReference type="SMART" id="SM00400">
    <property type="entry name" value="ZnF_CHCC"/>
    <property type="match status" value="1"/>
</dbReference>
<dbReference type="GO" id="GO:1990077">
    <property type="term" value="C:primosome complex"/>
    <property type="evidence" value="ECO:0007669"/>
    <property type="project" value="UniProtKB-KW"/>
</dbReference>
<dbReference type="InterPro" id="IPR034151">
    <property type="entry name" value="TOPRIM_DnaG_bac"/>
</dbReference>
<keyword evidence="9" id="KW-0460">Magnesium</keyword>
<evidence type="ECO:0000256" key="2">
    <source>
        <dbReference type="ARBA" id="ARBA00022515"/>
    </source>
</evidence>
<dbReference type="EMBL" id="CP060010">
    <property type="protein sequence ID" value="QTN35982.1"/>
    <property type="molecule type" value="Genomic_DNA"/>
</dbReference>
<dbReference type="InterPro" id="IPR006295">
    <property type="entry name" value="DNA_primase_DnaG"/>
</dbReference>
<dbReference type="KEGG" id="cact:HZ995_00155"/>
<dbReference type="PANTHER" id="PTHR30313">
    <property type="entry name" value="DNA PRIMASE"/>
    <property type="match status" value="1"/>
</dbReference>
<dbReference type="InterPro" id="IPR002694">
    <property type="entry name" value="Znf_CHC2"/>
</dbReference>
<evidence type="ECO:0000256" key="11">
    <source>
        <dbReference type="ARBA" id="ARBA00023163"/>
    </source>
</evidence>
<evidence type="ECO:0000259" key="13">
    <source>
        <dbReference type="PROSITE" id="PS50880"/>
    </source>
</evidence>
<evidence type="ECO:0000256" key="12">
    <source>
        <dbReference type="HAMAP-Rule" id="MF_00974"/>
    </source>
</evidence>
<dbReference type="Gene3D" id="3.90.580.10">
    <property type="entry name" value="Zinc finger, CHC2-type domain"/>
    <property type="match status" value="1"/>
</dbReference>
<keyword evidence="11 12" id="KW-0804">Transcription</keyword>
<organism evidence="14 15">
    <name type="scientific">Cognatishimia activa</name>
    <dbReference type="NCBI Taxonomy" id="1715691"/>
    <lineage>
        <taxon>Bacteria</taxon>
        <taxon>Pseudomonadati</taxon>
        <taxon>Pseudomonadota</taxon>
        <taxon>Alphaproteobacteria</taxon>
        <taxon>Rhodobacterales</taxon>
        <taxon>Paracoccaceae</taxon>
        <taxon>Cognatishimia</taxon>
    </lineage>
</organism>
<dbReference type="GO" id="GO:0005737">
    <property type="term" value="C:cytoplasm"/>
    <property type="evidence" value="ECO:0007669"/>
    <property type="project" value="TreeGrafter"/>
</dbReference>
<evidence type="ECO:0000256" key="3">
    <source>
        <dbReference type="ARBA" id="ARBA00022679"/>
    </source>
</evidence>
<dbReference type="Proteomes" id="UP000665026">
    <property type="component" value="Chromosome"/>
</dbReference>
<dbReference type="GO" id="GO:0008270">
    <property type="term" value="F:zinc ion binding"/>
    <property type="evidence" value="ECO:0007669"/>
    <property type="project" value="UniProtKB-UniRule"/>
</dbReference>
<dbReference type="SUPFAM" id="SSF57783">
    <property type="entry name" value="Zinc beta-ribbon"/>
    <property type="match status" value="1"/>
</dbReference>
<dbReference type="HAMAP" id="MF_00974">
    <property type="entry name" value="DNA_primase_DnaG"/>
    <property type="match status" value="1"/>
</dbReference>
<dbReference type="GO" id="GO:0003677">
    <property type="term" value="F:DNA binding"/>
    <property type="evidence" value="ECO:0007669"/>
    <property type="project" value="UniProtKB-KW"/>
</dbReference>
<dbReference type="SMART" id="SM00493">
    <property type="entry name" value="TOPRIM"/>
    <property type="match status" value="1"/>
</dbReference>
<dbReference type="InterPro" id="IPR050219">
    <property type="entry name" value="DnaG_primase"/>
</dbReference>
<evidence type="ECO:0000256" key="1">
    <source>
        <dbReference type="ARBA" id="ARBA00022478"/>
    </source>
</evidence>
<proteinExistence type="inferred from homology"/>
<dbReference type="InterPro" id="IPR030846">
    <property type="entry name" value="DnaG_bac"/>
</dbReference>
<sequence length="648" mass="71565">MSLPPGFMDELRSRTSLVQVVGRKVQWESRKSNPGKGDMWAPCPFHHEKTASFHVDDQKGFYYCFGCHAKGDMFKFVQETENVGFMEAVKILADEAGMQMPDRDPRAQEKADRHSQLVEVMEQAVQFYRMALKTGAAAEARAYLERRGMSQDMQDRFGIGYAPEGNAVFKHLTGKGIDPKLVIDAGLAAVPDDGRAPYDRFRSRIIFPIRDARGRCISLGGRALDPNARAKYLNGPETAIFDKGRSLYNHKDARAAAGKGQPLVVAEGYMDVIALAEAGFTSSVAPLGTAITENQLQLLWRMSPEPIVALDGDKAGIRAAMRLIDLALPMLEAGQSLRFAIMPEGQDPDDVIKSGGTKAMQTILDQARPMVDLLWQREIEGKVFDSPERKAALDKALRAKIKLIKDPSIRAHYGETIKDLRWQLFRPQRGPAKGGFKPRGKWGAPSGAQASTKASLLVSADEARQRHMREAVILASIIATPAVLDEFEAGLENLTCDDQDHSFLRDLLLRQVHRGVTDLKTVVEDSMGPEALDFLMGNPHVRLAPPLRRKGDVDCARLTISEELRKLSSEAGLSAEIAEAEENLTEIADEAVTWRLSQAAKERDQAVRSLQEDSAEYLVGDNGAAIDKDERAALDALMEKISFTKRKS</sequence>
<evidence type="ECO:0000256" key="5">
    <source>
        <dbReference type="ARBA" id="ARBA00022705"/>
    </source>
</evidence>
<dbReference type="InterPro" id="IPR036977">
    <property type="entry name" value="DNA_primase_Znf_CHC2"/>
</dbReference>
<keyword evidence="5 12" id="KW-0235">DNA replication</keyword>
<dbReference type="InterPro" id="IPR006171">
    <property type="entry name" value="TOPRIM_dom"/>
</dbReference>
<feature type="domain" description="Toprim" evidence="13">
    <location>
        <begin position="261"/>
        <end position="345"/>
    </location>
</feature>
<keyword evidence="3 12" id="KW-0808">Transferase</keyword>
<dbReference type="GO" id="GO:0006269">
    <property type="term" value="P:DNA replication, synthesis of primer"/>
    <property type="evidence" value="ECO:0007669"/>
    <property type="project" value="UniProtKB-UniRule"/>
</dbReference>
<keyword evidence="1 12" id="KW-0240">DNA-directed RNA polymerase</keyword>
<keyword evidence="6 12" id="KW-0479">Metal-binding</keyword>
<evidence type="ECO:0000256" key="4">
    <source>
        <dbReference type="ARBA" id="ARBA00022695"/>
    </source>
</evidence>
<feature type="zinc finger region" description="CHC2-type" evidence="12">
    <location>
        <begin position="43"/>
        <end position="67"/>
    </location>
</feature>
<dbReference type="GO" id="GO:0003899">
    <property type="term" value="F:DNA-directed RNA polymerase activity"/>
    <property type="evidence" value="ECO:0007669"/>
    <property type="project" value="UniProtKB-UniRule"/>
</dbReference>
<comment type="cofactor">
    <cofactor evidence="12">
        <name>Zn(2+)</name>
        <dbReference type="ChEBI" id="CHEBI:29105"/>
    </cofactor>
    <text evidence="12">Binds 1 zinc ion per monomer.</text>
</comment>
<keyword evidence="8 12" id="KW-0862">Zinc</keyword>